<evidence type="ECO:0000256" key="2">
    <source>
        <dbReference type="ARBA" id="ARBA00022723"/>
    </source>
</evidence>
<feature type="domain" description="2Fe-2S ferredoxin-type" evidence="6">
    <location>
        <begin position="1"/>
        <end position="77"/>
    </location>
</feature>
<comment type="caution">
    <text evidence="7">The sequence shown here is derived from an EMBL/GenBank/DDBJ whole genome shotgun (WGS) entry which is preliminary data.</text>
</comment>
<keyword evidence="4" id="KW-0408">Iron</keyword>
<evidence type="ECO:0000256" key="1">
    <source>
        <dbReference type="ARBA" id="ARBA00022714"/>
    </source>
</evidence>
<name>A0A9D1TMS5_9SPIO</name>
<organism evidence="7 8">
    <name type="scientific">Candidatus Ornithospirochaeta avicola</name>
    <dbReference type="NCBI Taxonomy" id="2840896"/>
    <lineage>
        <taxon>Bacteria</taxon>
        <taxon>Pseudomonadati</taxon>
        <taxon>Spirochaetota</taxon>
        <taxon>Spirochaetia</taxon>
        <taxon>Spirochaetales</taxon>
        <taxon>Spirochaetaceae</taxon>
        <taxon>Spirochaetaceae incertae sedis</taxon>
        <taxon>Candidatus Ornithospirochaeta</taxon>
    </lineage>
</organism>
<dbReference type="GO" id="GO:0016491">
    <property type="term" value="F:oxidoreductase activity"/>
    <property type="evidence" value="ECO:0007669"/>
    <property type="project" value="UniProtKB-KW"/>
</dbReference>
<reference evidence="7" key="2">
    <citation type="submission" date="2021-04" db="EMBL/GenBank/DDBJ databases">
        <authorList>
            <person name="Gilroy R."/>
        </authorList>
    </citation>
    <scope>NUCLEOTIDE SEQUENCE</scope>
    <source>
        <strain evidence="7">Gambia11-129</strain>
    </source>
</reference>
<protein>
    <submittedName>
        <fullName evidence="7">2Fe-2S iron-sulfur cluster binding domain-containing protein</fullName>
    </submittedName>
</protein>
<dbReference type="InterPro" id="IPR012675">
    <property type="entry name" value="Beta-grasp_dom_sf"/>
</dbReference>
<evidence type="ECO:0000259" key="6">
    <source>
        <dbReference type="PROSITE" id="PS51085"/>
    </source>
</evidence>
<dbReference type="Pfam" id="PF00111">
    <property type="entry name" value="Fer2"/>
    <property type="match status" value="1"/>
</dbReference>
<keyword evidence="1" id="KW-0001">2Fe-2S</keyword>
<sequence length="159" mass="17803">MKIDAIIDGKTLSLDINSNKPLSLILMEDLANDSIKSHCQGNGCGLCVVLMDGKAVLSCMVPAFQIRGKSIITFESFSKSRNYRDIEKAYEACKVRPCPICYKAKTMLLETLISQGITDKGEIQREISSIRCSCMEAESCYRVVLSAIEIRRRRRARKS</sequence>
<keyword evidence="2" id="KW-0479">Metal-binding</keyword>
<keyword evidence="5" id="KW-0411">Iron-sulfur</keyword>
<proteinExistence type="predicted"/>
<dbReference type="SUPFAM" id="SSF54292">
    <property type="entry name" value="2Fe-2S ferredoxin-like"/>
    <property type="match status" value="1"/>
</dbReference>
<dbReference type="EMBL" id="DXHU01000016">
    <property type="protein sequence ID" value="HIV98954.1"/>
    <property type="molecule type" value="Genomic_DNA"/>
</dbReference>
<keyword evidence="3" id="KW-0560">Oxidoreductase</keyword>
<reference evidence="7" key="1">
    <citation type="journal article" date="2021" name="PeerJ">
        <title>Extensive microbial diversity within the chicken gut microbiome revealed by metagenomics and culture.</title>
        <authorList>
            <person name="Gilroy R."/>
            <person name="Ravi A."/>
            <person name="Getino M."/>
            <person name="Pursley I."/>
            <person name="Horton D.L."/>
            <person name="Alikhan N.F."/>
            <person name="Baker D."/>
            <person name="Gharbi K."/>
            <person name="Hall N."/>
            <person name="Watson M."/>
            <person name="Adriaenssens E.M."/>
            <person name="Foster-Nyarko E."/>
            <person name="Jarju S."/>
            <person name="Secka A."/>
            <person name="Antonio M."/>
            <person name="Oren A."/>
            <person name="Chaudhuri R.R."/>
            <person name="La Ragione R."/>
            <person name="Hildebrand F."/>
            <person name="Pallen M.J."/>
        </authorList>
    </citation>
    <scope>NUCLEOTIDE SEQUENCE</scope>
    <source>
        <strain evidence="7">Gambia11-129</strain>
    </source>
</reference>
<dbReference type="PANTHER" id="PTHR44379:SF5">
    <property type="entry name" value="OXIDOREDUCTASE WITH IRON-SULFUR SUBUNIT"/>
    <property type="match status" value="1"/>
</dbReference>
<evidence type="ECO:0000313" key="8">
    <source>
        <dbReference type="Proteomes" id="UP000823936"/>
    </source>
</evidence>
<dbReference type="Gene3D" id="3.10.20.30">
    <property type="match status" value="1"/>
</dbReference>
<dbReference type="PANTHER" id="PTHR44379">
    <property type="entry name" value="OXIDOREDUCTASE WITH IRON-SULFUR SUBUNIT"/>
    <property type="match status" value="1"/>
</dbReference>
<dbReference type="PROSITE" id="PS51085">
    <property type="entry name" value="2FE2S_FER_2"/>
    <property type="match status" value="1"/>
</dbReference>
<evidence type="ECO:0000313" key="7">
    <source>
        <dbReference type="EMBL" id="HIV98954.1"/>
    </source>
</evidence>
<dbReference type="InterPro" id="IPR001041">
    <property type="entry name" value="2Fe-2S_ferredoxin-type"/>
</dbReference>
<dbReference type="Proteomes" id="UP000823936">
    <property type="component" value="Unassembled WGS sequence"/>
</dbReference>
<accession>A0A9D1TMS5</accession>
<evidence type="ECO:0000256" key="5">
    <source>
        <dbReference type="ARBA" id="ARBA00023014"/>
    </source>
</evidence>
<dbReference type="InterPro" id="IPR036010">
    <property type="entry name" value="2Fe-2S_ferredoxin-like_sf"/>
</dbReference>
<gene>
    <name evidence="7" type="ORF">IAB12_04150</name>
</gene>
<dbReference type="AlphaFoldDB" id="A0A9D1TMS5"/>
<evidence type="ECO:0000256" key="3">
    <source>
        <dbReference type="ARBA" id="ARBA00023002"/>
    </source>
</evidence>
<dbReference type="GO" id="GO:0051537">
    <property type="term" value="F:2 iron, 2 sulfur cluster binding"/>
    <property type="evidence" value="ECO:0007669"/>
    <property type="project" value="UniProtKB-KW"/>
</dbReference>
<evidence type="ECO:0000256" key="4">
    <source>
        <dbReference type="ARBA" id="ARBA00023004"/>
    </source>
</evidence>
<dbReference type="GO" id="GO:0046872">
    <property type="term" value="F:metal ion binding"/>
    <property type="evidence" value="ECO:0007669"/>
    <property type="project" value="UniProtKB-KW"/>
</dbReference>
<dbReference type="InterPro" id="IPR051452">
    <property type="entry name" value="Diverse_Oxidoreductases"/>
</dbReference>